<dbReference type="KEGG" id="mff:MFFC18_38730"/>
<dbReference type="GO" id="GO:0043770">
    <property type="term" value="F:demethylmenaquinone methyltransferase activity"/>
    <property type="evidence" value="ECO:0007669"/>
    <property type="project" value="UniProtKB-EC"/>
</dbReference>
<dbReference type="PANTHER" id="PTHR47473">
    <property type="entry name" value="BTA1P"/>
    <property type="match status" value="1"/>
</dbReference>
<protein>
    <submittedName>
        <fullName evidence="1">Ubiquinone/menaquinone biosynthesis C-methyltransferase UbiE</fullName>
        <ecNumber evidence="1">2.1.1.163</ecNumber>
    </submittedName>
</protein>
<accession>A0A5B9PCD0</accession>
<dbReference type="Pfam" id="PF01209">
    <property type="entry name" value="Ubie_methyltran"/>
    <property type="match status" value="1"/>
</dbReference>
<keyword evidence="2" id="KW-1185">Reference proteome</keyword>
<dbReference type="InterPro" id="IPR029063">
    <property type="entry name" value="SAM-dependent_MTases_sf"/>
</dbReference>
<name>A0A5B9PCD0_9BACT</name>
<dbReference type="OrthoDB" id="9791837at2"/>
<dbReference type="GO" id="GO:0032259">
    <property type="term" value="P:methylation"/>
    <property type="evidence" value="ECO:0007669"/>
    <property type="project" value="UniProtKB-KW"/>
</dbReference>
<keyword evidence="1" id="KW-0489">Methyltransferase</keyword>
<proteinExistence type="predicted"/>
<dbReference type="Gene3D" id="3.40.50.150">
    <property type="entry name" value="Vaccinia Virus protein VP39"/>
    <property type="match status" value="1"/>
</dbReference>
<dbReference type="CDD" id="cd02440">
    <property type="entry name" value="AdoMet_MTases"/>
    <property type="match status" value="1"/>
</dbReference>
<sequence>MPFFSDMKILYHMLVKPVRGDDHAQRMESFYGGQAKNYDDFRRRLLRGREELYQKIDKPAGGVWVDMGGGTGANIENLADSIEQLSKVYVVDLSESLLKIATDRFEKKGWGNAQSVCADATKWQPPEGQADVVTFSYSLTMIPDWFAAIENALRMLKPGGLIGVVDFYVGRKYPPESLKKQKWLSRTLWQPWFATDNVFPSPDHLPFLMDRFEKVHLLEDRFRMPYVPLLRTPYYQFIGRKPE</sequence>
<dbReference type="AlphaFoldDB" id="A0A5B9PCD0"/>
<dbReference type="Proteomes" id="UP000322214">
    <property type="component" value="Chromosome"/>
</dbReference>
<gene>
    <name evidence="1" type="primary">ubiE_3</name>
    <name evidence="1" type="ORF">MFFC18_38730</name>
</gene>
<reference evidence="1 2" key="1">
    <citation type="submission" date="2019-08" db="EMBL/GenBank/DDBJ databases">
        <title>Deep-cultivation of Planctomycetes and their phenomic and genomic characterization uncovers novel biology.</title>
        <authorList>
            <person name="Wiegand S."/>
            <person name="Jogler M."/>
            <person name="Boedeker C."/>
            <person name="Pinto D."/>
            <person name="Vollmers J."/>
            <person name="Rivas-Marin E."/>
            <person name="Kohn T."/>
            <person name="Peeters S.H."/>
            <person name="Heuer A."/>
            <person name="Rast P."/>
            <person name="Oberbeckmann S."/>
            <person name="Bunk B."/>
            <person name="Jeske O."/>
            <person name="Meyerdierks A."/>
            <person name="Storesund J.E."/>
            <person name="Kallscheuer N."/>
            <person name="Luecker S."/>
            <person name="Lage O.M."/>
            <person name="Pohl T."/>
            <person name="Merkel B.J."/>
            <person name="Hornburger P."/>
            <person name="Mueller R.-W."/>
            <person name="Bruemmer F."/>
            <person name="Labrenz M."/>
            <person name="Spormann A.M."/>
            <person name="Op den Camp H."/>
            <person name="Overmann J."/>
            <person name="Amann R."/>
            <person name="Jetten M.S.M."/>
            <person name="Mascher T."/>
            <person name="Medema M.H."/>
            <person name="Devos D.P."/>
            <person name="Kaster A.-K."/>
            <person name="Ovreas L."/>
            <person name="Rohde M."/>
            <person name="Galperin M.Y."/>
            <person name="Jogler C."/>
        </authorList>
    </citation>
    <scope>NUCLEOTIDE SEQUENCE [LARGE SCALE GENOMIC DNA]</scope>
    <source>
        <strain evidence="1 2">FC18</strain>
    </source>
</reference>
<dbReference type="EC" id="2.1.1.163" evidence="1"/>
<dbReference type="PANTHER" id="PTHR47473:SF1">
    <property type="entry name" value="METHYLTRANSFERASE DOMAIN-CONTAINING PROTEIN"/>
    <property type="match status" value="1"/>
</dbReference>
<dbReference type="RefSeq" id="WP_075082468.1">
    <property type="nucleotide sequence ID" value="NZ_CP042912.1"/>
</dbReference>
<dbReference type="STRING" id="980251.GCA_001642875_04228"/>
<evidence type="ECO:0000313" key="1">
    <source>
        <dbReference type="EMBL" id="QEG23968.1"/>
    </source>
</evidence>
<keyword evidence="1" id="KW-0808">Transferase</keyword>
<dbReference type="SUPFAM" id="SSF53335">
    <property type="entry name" value="S-adenosyl-L-methionine-dependent methyltransferases"/>
    <property type="match status" value="1"/>
</dbReference>
<organism evidence="1 2">
    <name type="scientific">Mariniblastus fucicola</name>
    <dbReference type="NCBI Taxonomy" id="980251"/>
    <lineage>
        <taxon>Bacteria</taxon>
        <taxon>Pseudomonadati</taxon>
        <taxon>Planctomycetota</taxon>
        <taxon>Planctomycetia</taxon>
        <taxon>Pirellulales</taxon>
        <taxon>Pirellulaceae</taxon>
        <taxon>Mariniblastus</taxon>
    </lineage>
</organism>
<keyword evidence="1" id="KW-0830">Ubiquinone</keyword>
<evidence type="ECO:0000313" key="2">
    <source>
        <dbReference type="Proteomes" id="UP000322214"/>
    </source>
</evidence>
<dbReference type="EMBL" id="CP042912">
    <property type="protein sequence ID" value="QEG23968.1"/>
    <property type="molecule type" value="Genomic_DNA"/>
</dbReference>